<organism evidence="10 11">
    <name type="scientific">Rubroshorea leprosula</name>
    <dbReference type="NCBI Taxonomy" id="152421"/>
    <lineage>
        <taxon>Eukaryota</taxon>
        <taxon>Viridiplantae</taxon>
        <taxon>Streptophyta</taxon>
        <taxon>Embryophyta</taxon>
        <taxon>Tracheophyta</taxon>
        <taxon>Spermatophyta</taxon>
        <taxon>Magnoliopsida</taxon>
        <taxon>eudicotyledons</taxon>
        <taxon>Gunneridae</taxon>
        <taxon>Pentapetalae</taxon>
        <taxon>rosids</taxon>
        <taxon>malvids</taxon>
        <taxon>Malvales</taxon>
        <taxon>Dipterocarpaceae</taxon>
        <taxon>Rubroshorea</taxon>
    </lineage>
</organism>
<evidence type="ECO:0000313" key="10">
    <source>
        <dbReference type="EMBL" id="GKV20358.1"/>
    </source>
</evidence>
<feature type="domain" description="FHA" evidence="9">
    <location>
        <begin position="25"/>
        <end position="84"/>
    </location>
</feature>
<dbReference type="PROSITE" id="PS50006">
    <property type="entry name" value="FHA_DOMAIN"/>
    <property type="match status" value="1"/>
</dbReference>
<evidence type="ECO:0000256" key="5">
    <source>
        <dbReference type="ARBA" id="ARBA00023204"/>
    </source>
</evidence>
<keyword evidence="11" id="KW-1185">Reference proteome</keyword>
<comment type="similarity">
    <text evidence="8">Belongs to the Nibrin family.</text>
</comment>
<keyword evidence="5" id="KW-0234">DNA repair</keyword>
<dbReference type="GO" id="GO:0000724">
    <property type="term" value="P:double-strand break repair via homologous recombination"/>
    <property type="evidence" value="ECO:0007669"/>
    <property type="project" value="TreeGrafter"/>
</dbReference>
<dbReference type="Pfam" id="PF00498">
    <property type="entry name" value="FHA"/>
    <property type="match status" value="1"/>
</dbReference>
<dbReference type="Gene3D" id="2.60.200.20">
    <property type="match status" value="1"/>
</dbReference>
<gene>
    <name evidence="10" type="ORF">SLEP1_g30495</name>
</gene>
<dbReference type="GO" id="GO:0030870">
    <property type="term" value="C:Mre11 complex"/>
    <property type="evidence" value="ECO:0007669"/>
    <property type="project" value="InterPro"/>
</dbReference>
<evidence type="ECO:0000256" key="4">
    <source>
        <dbReference type="ARBA" id="ARBA00022763"/>
    </source>
</evidence>
<dbReference type="EMBL" id="BPVZ01000055">
    <property type="protein sequence ID" value="GKV20358.1"/>
    <property type="molecule type" value="Genomic_DNA"/>
</dbReference>
<dbReference type="FunFam" id="2.60.200.20:FF:000017">
    <property type="entry name" value="Nibrin"/>
    <property type="match status" value="1"/>
</dbReference>
<dbReference type="PANTHER" id="PTHR12162">
    <property type="entry name" value="NIBRIN-RELATED"/>
    <property type="match status" value="1"/>
</dbReference>
<sequence>MVWGLFPVDFLSGEDKYYIFRKGTYKVGRKGCDVIISKDKGVSRIHAEIIVEEMISLNPLESNPSLVSSKVQIKDCSKYGTFVNKNLGLKAKVHELPNKEATLKDGDLVSFGTGNANYRFCYVPFVFYICCSEPFQVNHPIQDKVSSIGASVTPVFGQECTHVLVDRNIPVKDDLLDAIVAKKPFALCSWLEFMAEKSICTEIPSCNSYVPTLFVEGKPVEIVEPKARESCLEGYTFLLEQTDMYNFGERLQALLEVTGANCISAESFNPNSQVLNAASDYGDNTRLLCVIPRGSMDKFDRFNKHSLLSRVNEMELVCAALSGQLDESILMPPSVVVSSSCSSDETVVADSEEEGEAITSIHKTAASVHTAGEANNEVALDYVKKVEISVESPNNESKEKITMSYDATKVEEHHVVSFEGGLTARRQKVDESECGNSDVIYSQDLVIRDSCLPSTITCTTDHIRGPNFKRFRKTNIQSGNSFNNLVPFSKYPYKDSDLDSEEMVKSLEEEKKRKKAEAVAEDLFSNRKAGRQGIFGSLQGLLSRG</sequence>
<evidence type="ECO:0000256" key="3">
    <source>
        <dbReference type="ARBA" id="ARBA00022454"/>
    </source>
</evidence>
<dbReference type="InterPro" id="IPR040227">
    <property type="entry name" value="Nibrin-rel"/>
</dbReference>
<dbReference type="GO" id="GO:0003684">
    <property type="term" value="F:damaged DNA binding"/>
    <property type="evidence" value="ECO:0007669"/>
    <property type="project" value="TreeGrafter"/>
</dbReference>
<evidence type="ECO:0000256" key="1">
    <source>
        <dbReference type="ARBA" id="ARBA00004123"/>
    </source>
</evidence>
<keyword evidence="6" id="KW-0539">Nucleus</keyword>
<evidence type="ECO:0000313" key="11">
    <source>
        <dbReference type="Proteomes" id="UP001054252"/>
    </source>
</evidence>
<evidence type="ECO:0000256" key="6">
    <source>
        <dbReference type="ARBA" id="ARBA00023242"/>
    </source>
</evidence>
<dbReference type="SMART" id="SM00240">
    <property type="entry name" value="FHA"/>
    <property type="match status" value="1"/>
</dbReference>
<accession>A0AAV5K8S5</accession>
<dbReference type="GO" id="GO:0007095">
    <property type="term" value="P:mitotic G2 DNA damage checkpoint signaling"/>
    <property type="evidence" value="ECO:0007669"/>
    <property type="project" value="InterPro"/>
</dbReference>
<dbReference type="SUPFAM" id="SSF49879">
    <property type="entry name" value="SMAD/FHA domain"/>
    <property type="match status" value="1"/>
</dbReference>
<keyword evidence="4" id="KW-0227">DNA damage</keyword>
<dbReference type="CDD" id="cd00027">
    <property type="entry name" value="BRCT"/>
    <property type="match status" value="1"/>
</dbReference>
<name>A0AAV5K8S5_9ROSI</name>
<dbReference type="PANTHER" id="PTHR12162:SF0">
    <property type="entry name" value="NIBRIN"/>
    <property type="match status" value="1"/>
</dbReference>
<proteinExistence type="inferred from homology"/>
<comment type="caution">
    <text evidence="10">The sequence shown here is derived from an EMBL/GenBank/DDBJ whole genome shotgun (WGS) entry which is preliminary data.</text>
</comment>
<comment type="subcellular location">
    <subcellularLocation>
        <location evidence="2">Chromosome</location>
    </subcellularLocation>
    <subcellularLocation>
        <location evidence="1">Nucleus</location>
    </subcellularLocation>
</comment>
<keyword evidence="3" id="KW-0158">Chromosome</keyword>
<evidence type="ECO:0000256" key="2">
    <source>
        <dbReference type="ARBA" id="ARBA00004286"/>
    </source>
</evidence>
<dbReference type="InterPro" id="IPR008984">
    <property type="entry name" value="SMAD_FHA_dom_sf"/>
</dbReference>
<dbReference type="AlphaFoldDB" id="A0AAV5K8S5"/>
<dbReference type="Proteomes" id="UP001054252">
    <property type="component" value="Unassembled WGS sequence"/>
</dbReference>
<keyword evidence="7" id="KW-0131">Cell cycle</keyword>
<protein>
    <recommendedName>
        <fullName evidence="9">FHA domain-containing protein</fullName>
    </recommendedName>
</protein>
<evidence type="ECO:0000259" key="9">
    <source>
        <dbReference type="PROSITE" id="PS50006"/>
    </source>
</evidence>
<reference evidence="10 11" key="1">
    <citation type="journal article" date="2021" name="Commun. Biol.">
        <title>The genome of Shorea leprosula (Dipterocarpaceae) highlights the ecological relevance of drought in aseasonal tropical rainforests.</title>
        <authorList>
            <person name="Ng K.K.S."/>
            <person name="Kobayashi M.J."/>
            <person name="Fawcett J.A."/>
            <person name="Hatakeyama M."/>
            <person name="Paape T."/>
            <person name="Ng C.H."/>
            <person name="Ang C.C."/>
            <person name="Tnah L.H."/>
            <person name="Lee C.T."/>
            <person name="Nishiyama T."/>
            <person name="Sese J."/>
            <person name="O'Brien M.J."/>
            <person name="Copetti D."/>
            <person name="Mohd Noor M.I."/>
            <person name="Ong R.C."/>
            <person name="Putra M."/>
            <person name="Sireger I.Z."/>
            <person name="Indrioko S."/>
            <person name="Kosugi Y."/>
            <person name="Izuno A."/>
            <person name="Isagi Y."/>
            <person name="Lee S.L."/>
            <person name="Shimizu K.K."/>
        </authorList>
    </citation>
    <scope>NUCLEOTIDE SEQUENCE [LARGE SCALE GENOMIC DNA]</scope>
    <source>
        <strain evidence="10">214</strain>
    </source>
</reference>
<dbReference type="GO" id="GO:0005694">
    <property type="term" value="C:chromosome"/>
    <property type="evidence" value="ECO:0007669"/>
    <property type="project" value="UniProtKB-SubCell"/>
</dbReference>
<dbReference type="InterPro" id="IPR000253">
    <property type="entry name" value="FHA_dom"/>
</dbReference>
<dbReference type="CDD" id="cd22667">
    <property type="entry name" value="FHA_NBN"/>
    <property type="match status" value="1"/>
</dbReference>
<evidence type="ECO:0000256" key="7">
    <source>
        <dbReference type="ARBA" id="ARBA00023306"/>
    </source>
</evidence>
<evidence type="ECO:0000256" key="8">
    <source>
        <dbReference type="ARBA" id="ARBA00044757"/>
    </source>
</evidence>